<organism evidence="3 4">
    <name type="scientific">Desulfonema magnum</name>
    <dbReference type="NCBI Taxonomy" id="45655"/>
    <lineage>
        <taxon>Bacteria</taxon>
        <taxon>Pseudomonadati</taxon>
        <taxon>Thermodesulfobacteriota</taxon>
        <taxon>Desulfobacteria</taxon>
        <taxon>Desulfobacterales</taxon>
        <taxon>Desulfococcaceae</taxon>
        <taxon>Desulfonema</taxon>
    </lineage>
</organism>
<proteinExistence type="predicted"/>
<accession>A0A975BU30</accession>
<dbReference type="KEGG" id="dmm:dnm_073050"/>
<dbReference type="EMBL" id="CP061800">
    <property type="protein sequence ID" value="QTA90905.1"/>
    <property type="molecule type" value="Genomic_DNA"/>
</dbReference>
<evidence type="ECO:0000313" key="4">
    <source>
        <dbReference type="Proteomes" id="UP000663722"/>
    </source>
</evidence>
<evidence type="ECO:0000313" key="2">
    <source>
        <dbReference type="EMBL" id="QTA91241.1"/>
    </source>
</evidence>
<dbReference type="KEGG" id="dmm:dnm_069670"/>
<dbReference type="EMBL" id="CP061800">
    <property type="protein sequence ID" value="QTA91241.1"/>
    <property type="molecule type" value="Genomic_DNA"/>
</dbReference>
<name>A0A975BU30_9BACT</name>
<sequence length="97" mass="10374">MICDGDACIIAGSEAKMKDYVSRMNLKGSPAIKRTRFGEIKKGLGLGAAYCFDEESYGRFYPSAQKAGIKAGPEDFSGETPTGLHFVRVGKMSVSGN</sequence>
<reference evidence="3" key="1">
    <citation type="journal article" date="2021" name="Microb. Physiol.">
        <title>Proteogenomic Insights into the Physiology of Marine, Sulfate-Reducing, Filamentous Desulfonema limicola and Desulfonema magnum.</title>
        <authorList>
            <person name="Schnaars V."/>
            <person name="Wohlbrand L."/>
            <person name="Scheve S."/>
            <person name="Hinrichs C."/>
            <person name="Reinhardt R."/>
            <person name="Rabus R."/>
        </authorList>
    </citation>
    <scope>NUCLEOTIDE SEQUENCE</scope>
    <source>
        <strain evidence="3">4be13</strain>
    </source>
</reference>
<keyword evidence="4" id="KW-1185">Reference proteome</keyword>
<dbReference type="KEGG" id="dmm:dnm_073180"/>
<evidence type="ECO:0000313" key="1">
    <source>
        <dbReference type="EMBL" id="QTA90905.1"/>
    </source>
</evidence>
<dbReference type="AlphaFoldDB" id="A0A975BU30"/>
<gene>
    <name evidence="1" type="ORF">dnm_069670</name>
    <name evidence="2" type="ORF">dnm_073050</name>
    <name evidence="3" type="ORF">dnm_073180</name>
</gene>
<dbReference type="Proteomes" id="UP000663722">
    <property type="component" value="Chromosome"/>
</dbReference>
<protein>
    <submittedName>
        <fullName evidence="3">Uncharacterized protein</fullName>
    </submittedName>
</protein>
<dbReference type="EMBL" id="CP061800">
    <property type="protein sequence ID" value="QTA91254.1"/>
    <property type="molecule type" value="Genomic_DNA"/>
</dbReference>
<evidence type="ECO:0000313" key="3">
    <source>
        <dbReference type="EMBL" id="QTA91254.1"/>
    </source>
</evidence>